<feature type="binding site" evidence="10">
    <location>
        <position position="88"/>
    </location>
    <ligand>
        <name>Mn(2+)</name>
        <dbReference type="ChEBI" id="CHEBI:29035"/>
    </ligand>
</feature>
<dbReference type="GO" id="GO:0005737">
    <property type="term" value="C:cytoplasm"/>
    <property type="evidence" value="ECO:0007669"/>
    <property type="project" value="UniProtKB-SubCell"/>
</dbReference>
<dbReference type="InterPro" id="IPR011876">
    <property type="entry name" value="IsopentenylPP_isomerase_typ1"/>
</dbReference>
<comment type="cofactor">
    <cofactor evidence="10">
        <name>Mn(2+)</name>
        <dbReference type="ChEBI" id="CHEBI:29035"/>
    </cofactor>
    <text evidence="10">Binds 1 Mn(2+) ion per subunit.</text>
</comment>
<comment type="pathway">
    <text evidence="1 10">Isoprenoid biosynthesis; dimethylallyl diphosphate biosynthesis; dimethylallyl diphosphate from isopentenyl diphosphate: step 1/1.</text>
</comment>
<dbReference type="HAMAP" id="MF_00202">
    <property type="entry name" value="Idi"/>
    <property type="match status" value="1"/>
</dbReference>
<dbReference type="GO" id="GO:0050992">
    <property type="term" value="P:dimethylallyl diphosphate biosynthetic process"/>
    <property type="evidence" value="ECO:0007669"/>
    <property type="project" value="UniProtKB-UniRule"/>
</dbReference>
<feature type="binding site" evidence="10">
    <location>
        <position position="136"/>
    </location>
    <ligand>
        <name>Mn(2+)</name>
        <dbReference type="ChEBI" id="CHEBI:29035"/>
    </ligand>
</feature>
<comment type="similarity">
    <text evidence="2 10">Belongs to the IPP isomerase type 1 family.</text>
</comment>
<evidence type="ECO:0000256" key="3">
    <source>
        <dbReference type="ARBA" id="ARBA00012057"/>
    </source>
</evidence>
<dbReference type="STRING" id="471856.Jden_0343"/>
<evidence type="ECO:0000313" key="13">
    <source>
        <dbReference type="EMBL" id="ACV08014.1"/>
    </source>
</evidence>
<evidence type="ECO:0000256" key="4">
    <source>
        <dbReference type="ARBA" id="ARBA00022490"/>
    </source>
</evidence>
<dbReference type="PROSITE" id="PS51462">
    <property type="entry name" value="NUDIX"/>
    <property type="match status" value="1"/>
</dbReference>
<dbReference type="PIRSF" id="PIRSF018427">
    <property type="entry name" value="Isopntndiph_ism"/>
    <property type="match status" value="1"/>
</dbReference>
<evidence type="ECO:0000256" key="8">
    <source>
        <dbReference type="ARBA" id="ARBA00023229"/>
    </source>
</evidence>
<feature type="binding site" evidence="10">
    <location>
        <position position="44"/>
    </location>
    <ligand>
        <name>Mn(2+)</name>
        <dbReference type="ChEBI" id="CHEBI:29035"/>
    </ligand>
</feature>
<dbReference type="PANTHER" id="PTHR10885:SF0">
    <property type="entry name" value="ISOPENTENYL-DIPHOSPHATE DELTA-ISOMERASE"/>
    <property type="match status" value="1"/>
</dbReference>
<comment type="catalytic activity">
    <reaction evidence="10">
        <text>isopentenyl diphosphate = dimethylallyl diphosphate</text>
        <dbReference type="Rhea" id="RHEA:23284"/>
        <dbReference type="ChEBI" id="CHEBI:57623"/>
        <dbReference type="ChEBI" id="CHEBI:128769"/>
        <dbReference type="EC" id="5.3.3.2"/>
    </reaction>
</comment>
<name>C7QZK8_JONDD</name>
<dbReference type="InterPro" id="IPR000086">
    <property type="entry name" value="NUDIX_hydrolase_dom"/>
</dbReference>
<keyword evidence="8 10" id="KW-0414">Isoprene biosynthesis</keyword>
<comment type="cofactor">
    <cofactor evidence="10">
        <name>Mg(2+)</name>
        <dbReference type="ChEBI" id="CHEBI:18420"/>
    </cofactor>
    <text evidence="10">Binds 1 Mg(2+) ion per subunit. The magnesium ion binds only when substrate is bound.</text>
</comment>
<organism evidence="13 14">
    <name type="scientific">Jonesia denitrificans (strain ATCC 14870 / DSM 20603 / BCRC 15368 / CIP 55.134 / JCM 11481 / NBRC 15587 / NCTC 10816 / Prevot 55134)</name>
    <name type="common">Listeria denitrificans</name>
    <dbReference type="NCBI Taxonomy" id="471856"/>
    <lineage>
        <taxon>Bacteria</taxon>
        <taxon>Bacillati</taxon>
        <taxon>Actinomycetota</taxon>
        <taxon>Actinomycetes</taxon>
        <taxon>Micrococcales</taxon>
        <taxon>Jonesiaceae</taxon>
        <taxon>Jonesia</taxon>
    </lineage>
</organism>
<dbReference type="HOGENOM" id="CLU_060552_2_0_11"/>
<dbReference type="EC" id="5.3.3.2" evidence="3 10"/>
<dbReference type="GO" id="GO:0008299">
    <property type="term" value="P:isoprenoid biosynthetic process"/>
    <property type="evidence" value="ECO:0007669"/>
    <property type="project" value="UniProtKB-UniRule"/>
</dbReference>
<keyword evidence="9 10" id="KW-0413">Isomerase</keyword>
<dbReference type="InterPro" id="IPR015797">
    <property type="entry name" value="NUDIX_hydrolase-like_dom_sf"/>
</dbReference>
<comment type="function">
    <text evidence="10">Catalyzes the 1,3-allylic rearrangement of the homoallylic substrate isopentenyl (IPP) to its highly electrophilic allylic isomer, dimethylallyl diphosphate (DMAPP).</text>
</comment>
<keyword evidence="5 10" id="KW-0479">Metal-binding</keyword>
<dbReference type="Proteomes" id="UP000000628">
    <property type="component" value="Chromosome"/>
</dbReference>
<dbReference type="InterPro" id="IPR056375">
    <property type="entry name" value="Idi_bact"/>
</dbReference>
<evidence type="ECO:0000256" key="7">
    <source>
        <dbReference type="ARBA" id="ARBA00023211"/>
    </source>
</evidence>
<dbReference type="SUPFAM" id="SSF55811">
    <property type="entry name" value="Nudix"/>
    <property type="match status" value="1"/>
</dbReference>
<reference evidence="13 14" key="1">
    <citation type="journal article" date="2009" name="Stand. Genomic Sci.">
        <title>Complete genome sequence of Jonesia denitrificans type strain (Prevot 55134).</title>
        <authorList>
            <person name="Pukall R."/>
            <person name="Gehrich-Schroter G."/>
            <person name="Lapidus A."/>
            <person name="Nolan M."/>
            <person name="Glavina Del Rio T."/>
            <person name="Lucas S."/>
            <person name="Chen F."/>
            <person name="Tice H."/>
            <person name="Pitluck S."/>
            <person name="Cheng J.F."/>
            <person name="Copeland A."/>
            <person name="Saunders E."/>
            <person name="Brettin T."/>
            <person name="Detter J.C."/>
            <person name="Bruce D."/>
            <person name="Goodwin L."/>
            <person name="Pati A."/>
            <person name="Ivanova N."/>
            <person name="Mavromatis K."/>
            <person name="Ovchinnikova G."/>
            <person name="Chen A."/>
            <person name="Palaniappan K."/>
            <person name="Land M."/>
            <person name="Hauser L."/>
            <person name="Chang Y.J."/>
            <person name="Jeffries C.D."/>
            <person name="Chain P."/>
            <person name="Goker M."/>
            <person name="Bristow J."/>
            <person name="Eisen J.A."/>
            <person name="Markowitz V."/>
            <person name="Hugenholtz P."/>
            <person name="Kyrpides N.C."/>
            <person name="Klenk H.P."/>
            <person name="Han C."/>
        </authorList>
    </citation>
    <scope>NUCLEOTIDE SEQUENCE [LARGE SCALE GENOMIC DNA]</scope>
    <source>
        <strain evidence="14">ATCC 14870 / DSM 20603 / BCRC 15368 / CIP 55.134 / JCM 11481 / NBRC 15587 / NCTC 10816 / Prevot 55134</strain>
    </source>
</reference>
<keyword evidence="6 10" id="KW-0460">Magnesium</keyword>
<feature type="active site" evidence="10 11">
    <location>
        <position position="86"/>
    </location>
</feature>
<feature type="binding site" evidence="10">
    <location>
        <position position="106"/>
    </location>
    <ligand>
        <name>Mg(2+)</name>
        <dbReference type="ChEBI" id="CHEBI:18420"/>
    </ligand>
</feature>
<feature type="binding site" evidence="10">
    <location>
        <position position="134"/>
    </location>
    <ligand>
        <name>Mn(2+)</name>
        <dbReference type="ChEBI" id="CHEBI:29035"/>
    </ligand>
</feature>
<dbReference type="CDD" id="cd02885">
    <property type="entry name" value="NUDIX_IPP_Isomerase"/>
    <property type="match status" value="1"/>
</dbReference>
<dbReference type="GO" id="GO:0046872">
    <property type="term" value="F:metal ion binding"/>
    <property type="evidence" value="ECO:0007669"/>
    <property type="project" value="UniProtKB-KW"/>
</dbReference>
<evidence type="ECO:0000256" key="11">
    <source>
        <dbReference type="PIRSR" id="PIRSR018427-1"/>
    </source>
</evidence>
<keyword evidence="14" id="KW-1185">Reference proteome</keyword>
<keyword evidence="7 10" id="KW-0464">Manganese</keyword>
<dbReference type="AlphaFoldDB" id="C7QZK8"/>
<dbReference type="UniPathway" id="UPA00059">
    <property type="reaction ID" value="UER00104"/>
</dbReference>
<evidence type="ECO:0000313" key="14">
    <source>
        <dbReference type="Proteomes" id="UP000000628"/>
    </source>
</evidence>
<dbReference type="EMBL" id="CP001706">
    <property type="protein sequence ID" value="ACV08014.1"/>
    <property type="molecule type" value="Genomic_DNA"/>
</dbReference>
<keyword evidence="4 10" id="KW-0963">Cytoplasm</keyword>
<feature type="domain" description="Nudix hydrolase" evidence="12">
    <location>
        <begin position="49"/>
        <end position="184"/>
    </location>
</feature>
<evidence type="ECO:0000256" key="10">
    <source>
        <dbReference type="HAMAP-Rule" id="MF_00202"/>
    </source>
</evidence>
<protein>
    <recommendedName>
        <fullName evidence="3 10">Isopentenyl-diphosphate Delta-isomerase</fullName>
        <shortName evidence="10">IPP isomerase</shortName>
        <ecNumber evidence="3 10">5.3.3.2</ecNumber>
    </recommendedName>
    <alternativeName>
        <fullName evidence="10">IPP:DMAPP isomerase</fullName>
    </alternativeName>
    <alternativeName>
        <fullName evidence="10">Isopentenyl pyrophosphate isomerase</fullName>
    </alternativeName>
</protein>
<dbReference type="NCBIfam" id="NF002995">
    <property type="entry name" value="PRK03759.1"/>
    <property type="match status" value="1"/>
</dbReference>
<accession>C7QZK8</accession>
<evidence type="ECO:0000256" key="6">
    <source>
        <dbReference type="ARBA" id="ARBA00022842"/>
    </source>
</evidence>
<dbReference type="NCBIfam" id="TIGR02150">
    <property type="entry name" value="IPP_isom_1"/>
    <property type="match status" value="1"/>
</dbReference>
<evidence type="ECO:0000256" key="2">
    <source>
        <dbReference type="ARBA" id="ARBA00007579"/>
    </source>
</evidence>
<dbReference type="eggNOG" id="COG1443">
    <property type="taxonomic scope" value="Bacteria"/>
</dbReference>
<dbReference type="KEGG" id="jde:Jden_0343"/>
<evidence type="ECO:0000256" key="9">
    <source>
        <dbReference type="ARBA" id="ARBA00023235"/>
    </source>
</evidence>
<evidence type="ECO:0000256" key="1">
    <source>
        <dbReference type="ARBA" id="ARBA00004826"/>
    </source>
</evidence>
<dbReference type="Pfam" id="PF00293">
    <property type="entry name" value="NUDIX"/>
    <property type="match status" value="1"/>
</dbReference>
<evidence type="ECO:0000259" key="12">
    <source>
        <dbReference type="PROSITE" id="PS51462"/>
    </source>
</evidence>
<sequence>MTTTPHDAYHPPHHHSTNATNHDVVILLDEDHQAIGTAPRATVHTPTTPRHLAFSCYLLNDDGELLVTRRALSKKTWPGVWTNSFCGHPRPGESFHDALTRYAQLELGITDIHSISVALPDFEYTATDASGIIENEYCPVFYARTSQQPTPNPDEVAEYAWTPFPTYVHAASITPFLLSPWSVAQTAQLHNRGGTHVR</sequence>
<dbReference type="Gene3D" id="3.90.79.10">
    <property type="entry name" value="Nucleoside Triphosphate Pyrophosphohydrolase"/>
    <property type="match status" value="1"/>
</dbReference>
<dbReference type="OrthoDB" id="9809458at2"/>
<dbReference type="PANTHER" id="PTHR10885">
    <property type="entry name" value="ISOPENTENYL-DIPHOSPHATE DELTA-ISOMERASE"/>
    <property type="match status" value="1"/>
</dbReference>
<dbReference type="GO" id="GO:0004452">
    <property type="term" value="F:isopentenyl-diphosphate delta-isomerase activity"/>
    <property type="evidence" value="ECO:0007669"/>
    <property type="project" value="UniProtKB-UniRule"/>
</dbReference>
<feature type="binding site" evidence="10">
    <location>
        <position position="51"/>
    </location>
    <ligand>
        <name>Mn(2+)</name>
        <dbReference type="ChEBI" id="CHEBI:29035"/>
    </ligand>
</feature>
<comment type="subcellular location">
    <subcellularLocation>
        <location evidence="10">Cytoplasm</location>
    </subcellularLocation>
</comment>
<dbReference type="RefSeq" id="WP_015770643.1">
    <property type="nucleotide sequence ID" value="NC_013174.1"/>
</dbReference>
<gene>
    <name evidence="10" type="primary">idi</name>
    <name evidence="13" type="ordered locus">Jden_0343</name>
</gene>
<proteinExistence type="inferred from homology"/>
<evidence type="ECO:0000256" key="5">
    <source>
        <dbReference type="ARBA" id="ARBA00022723"/>
    </source>
</evidence>
<feature type="active site" evidence="10 11">
    <location>
        <position position="136"/>
    </location>
</feature>